<evidence type="ECO:0000313" key="4">
    <source>
        <dbReference type="EMBL" id="CBH24555.1"/>
    </source>
</evidence>
<dbReference type="PANTHER" id="PTHR30005:SF0">
    <property type="entry name" value="RETROGRADE REGULATION PROTEIN 2"/>
    <property type="match status" value="1"/>
</dbReference>
<evidence type="ECO:0000259" key="3">
    <source>
        <dbReference type="Pfam" id="PF21447"/>
    </source>
</evidence>
<dbReference type="CDD" id="cd00077">
    <property type="entry name" value="HDc"/>
    <property type="match status" value="1"/>
</dbReference>
<dbReference type="PANTHER" id="PTHR30005">
    <property type="entry name" value="EXOPOLYPHOSPHATASE"/>
    <property type="match status" value="1"/>
</dbReference>
<dbReference type="InterPro" id="IPR050273">
    <property type="entry name" value="GppA/Ppx_hydrolase"/>
</dbReference>
<sequence>MDPSHLAGRLGRRHRGAGPGAATTIGVSCPRGMGHRGEHRGAAGNSEPERTHAGTILLLSSCGLVYWACPLRPPRPPPPFVSPHHPELPMPIPHERAACTLIPETTYGANGVASPIRVCVIDLGTNSFHAIIVDVHPNGSYQVVDRLKEMVRLGEHGLDANRLPEDAMERGLQALTRIKLLADGWDTREYLSFATSAIREASNGGDFIERAHEELGLRIRPISGEQEAHLIFQGVSRTKEFADPTLVMDIGGGSVECIVVVDDAPVFSTSLKLGAARMTEQFVTTDPMSEDEQARLRAHYKGALEGVLAACRKHGVARVVGASGTMKSLARVTLEREETPARSPFQRAFPIENVRSALRWVMQATADERTAHPAIEPRRVDQIGAGAVLLDTVCTGLPLARRFGVSQNALREGMVVHFLNANSDRLQRMARFRDPRRRSVHEMAYRFQWEEEHAQHVAATATFLFDVCRPLYDGPASDAELLEYAALLHDIGHLVTHDEHHEHSRYLIEHADLQGFRADEVAMMALVARYHRGAVPDATHEHFGRLSSGRRRRARQLAALLRVAENLDRSHFQNVVALRTSLTDAALHVLVATKADPQLEVWAAETNGGLFEDAFGRALHVTPTEIPTHAPGESDPTWVPEPSLQS</sequence>
<dbReference type="AlphaFoldDB" id="D5H950"/>
<dbReference type="EC" id="3.6.1.11" evidence="4"/>
<dbReference type="SUPFAM" id="SSF109604">
    <property type="entry name" value="HD-domain/PDEase-like"/>
    <property type="match status" value="1"/>
</dbReference>
<feature type="compositionally biased region" description="Basic and acidic residues" evidence="1">
    <location>
        <begin position="35"/>
        <end position="49"/>
    </location>
</feature>
<accession>D5H950</accession>
<dbReference type="InterPro" id="IPR003607">
    <property type="entry name" value="HD/PDEase_dom"/>
</dbReference>
<evidence type="ECO:0000256" key="1">
    <source>
        <dbReference type="SAM" id="MobiDB-lite"/>
    </source>
</evidence>
<dbReference type="SUPFAM" id="SSF53067">
    <property type="entry name" value="Actin-like ATPase domain"/>
    <property type="match status" value="2"/>
</dbReference>
<dbReference type="EMBL" id="FP565814">
    <property type="protein sequence ID" value="CBH24555.1"/>
    <property type="molecule type" value="Genomic_DNA"/>
</dbReference>
<dbReference type="Pfam" id="PF21447">
    <property type="entry name" value="Ppx-GppA_III"/>
    <property type="match status" value="1"/>
</dbReference>
<proteinExistence type="predicted"/>
<gene>
    <name evidence="4" type="primary">ppx</name>
    <name evidence="4" type="ordered locus">SRM_01634</name>
</gene>
<name>D5H950_SALRM</name>
<dbReference type="InterPro" id="IPR048950">
    <property type="entry name" value="Ppx_GppA_C"/>
</dbReference>
<protein>
    <submittedName>
        <fullName evidence="4">Exopolyphosphatase</fullName>
        <ecNumber evidence="4">3.6.1.11</ecNumber>
    </submittedName>
</protein>
<feature type="domain" description="Ppx/GppA phosphatase C-terminal" evidence="3">
    <location>
        <begin position="436"/>
        <end position="584"/>
    </location>
</feature>
<evidence type="ECO:0000313" key="5">
    <source>
        <dbReference type="Proteomes" id="UP000000933"/>
    </source>
</evidence>
<organism evidence="4 5">
    <name type="scientific">Salinibacter ruber (strain M8)</name>
    <dbReference type="NCBI Taxonomy" id="761659"/>
    <lineage>
        <taxon>Bacteria</taxon>
        <taxon>Pseudomonadati</taxon>
        <taxon>Rhodothermota</taxon>
        <taxon>Rhodothermia</taxon>
        <taxon>Rhodothermales</taxon>
        <taxon>Salinibacteraceae</taxon>
        <taxon>Salinibacter</taxon>
    </lineage>
</organism>
<keyword evidence="4" id="KW-0378">Hydrolase</keyword>
<dbReference type="Gene3D" id="1.10.3210.10">
    <property type="entry name" value="Hypothetical protein af1432"/>
    <property type="match status" value="1"/>
</dbReference>
<dbReference type="KEGG" id="srm:SRM_01634"/>
<feature type="region of interest" description="Disordered" evidence="1">
    <location>
        <begin position="625"/>
        <end position="646"/>
    </location>
</feature>
<dbReference type="InterPro" id="IPR003695">
    <property type="entry name" value="Ppx_GppA_N"/>
</dbReference>
<dbReference type="Proteomes" id="UP000000933">
    <property type="component" value="Chromosome"/>
</dbReference>
<dbReference type="Pfam" id="PF02541">
    <property type="entry name" value="Ppx-GppA"/>
    <property type="match status" value="1"/>
</dbReference>
<reference evidence="4 5" key="1">
    <citation type="journal article" date="2010" name="ISME J.">
        <title>Fine-scale evolution: genomic, phenotypic and ecological differentiation in two coexisting Salinibacter ruber strains.</title>
        <authorList>
            <person name="Pena A."/>
            <person name="Teeling H."/>
            <person name="Huerta-Cepas J."/>
            <person name="Santos F."/>
            <person name="Yarza P."/>
            <person name="Brito-Echeverria J."/>
            <person name="Lucio M."/>
            <person name="Schmitt-Kopplin P."/>
            <person name="Meseguer I."/>
            <person name="Schenowitz C."/>
            <person name="Dossat C."/>
            <person name="Barbe V."/>
            <person name="Dopazo J."/>
            <person name="Rossello-Mora R."/>
            <person name="Schuler M."/>
            <person name="Glockner F.O."/>
            <person name="Amann R."/>
            <person name="Gabaldon T."/>
            <person name="Anton J."/>
        </authorList>
    </citation>
    <scope>NUCLEOTIDE SEQUENCE [LARGE SCALE GENOMIC DNA]</scope>
    <source>
        <strain evidence="4 5">M8</strain>
    </source>
</reference>
<dbReference type="HOGENOM" id="CLU_025908_4_2_10"/>
<dbReference type="Gene3D" id="3.30.420.150">
    <property type="entry name" value="Exopolyphosphatase. Domain 2"/>
    <property type="match status" value="1"/>
</dbReference>
<dbReference type="GO" id="GO:0004309">
    <property type="term" value="F:exopolyphosphatase activity"/>
    <property type="evidence" value="ECO:0007669"/>
    <property type="project" value="UniProtKB-EC"/>
</dbReference>
<reference evidence="5" key="2">
    <citation type="submission" date="2010-04" db="EMBL/GenBank/DDBJ databases">
        <title>Genome sequence of Salinibacter ruber M8.</title>
        <authorList>
            <consortium name="Genoscope"/>
        </authorList>
    </citation>
    <scope>NUCLEOTIDE SEQUENCE [LARGE SCALE GENOMIC DNA]</scope>
    <source>
        <strain evidence="5">M8</strain>
    </source>
</reference>
<feature type="domain" description="Ppx/GppA phosphatase N-terminal" evidence="2">
    <location>
        <begin position="133"/>
        <end position="419"/>
    </location>
</feature>
<dbReference type="Gene3D" id="3.30.420.40">
    <property type="match status" value="1"/>
</dbReference>
<dbReference type="CDD" id="cd24006">
    <property type="entry name" value="ASKHA_NBD_PPX_GppA"/>
    <property type="match status" value="1"/>
</dbReference>
<dbReference type="PATRIC" id="fig|761659.10.peg.1786"/>
<dbReference type="InterPro" id="IPR043129">
    <property type="entry name" value="ATPase_NBD"/>
</dbReference>
<evidence type="ECO:0000259" key="2">
    <source>
        <dbReference type="Pfam" id="PF02541"/>
    </source>
</evidence>
<feature type="region of interest" description="Disordered" evidence="1">
    <location>
        <begin position="1"/>
        <end position="49"/>
    </location>
</feature>